<gene>
    <name evidence="1" type="ORF">NMN56_001800</name>
</gene>
<name>A0ABT6ZNS6_9ACTN</name>
<dbReference type="Gene3D" id="3.40.50.1820">
    <property type="entry name" value="alpha/beta hydrolase"/>
    <property type="match status" value="1"/>
</dbReference>
<proteinExistence type="predicted"/>
<evidence type="ECO:0000313" key="1">
    <source>
        <dbReference type="EMBL" id="MDJ1130701.1"/>
    </source>
</evidence>
<dbReference type="RefSeq" id="WP_274043677.1">
    <property type="nucleotide sequence ID" value="NZ_JANCPR020000002.1"/>
</dbReference>
<accession>A0ABT6ZNS6</accession>
<protein>
    <recommendedName>
        <fullName evidence="3">Alpha/beta hydrolase</fullName>
    </recommendedName>
</protein>
<organism evidence="1 2">
    <name type="scientific">Streptomyces iconiensis</name>
    <dbReference type="NCBI Taxonomy" id="1384038"/>
    <lineage>
        <taxon>Bacteria</taxon>
        <taxon>Bacillati</taxon>
        <taxon>Actinomycetota</taxon>
        <taxon>Actinomycetes</taxon>
        <taxon>Kitasatosporales</taxon>
        <taxon>Streptomycetaceae</taxon>
        <taxon>Streptomyces</taxon>
    </lineage>
</organism>
<dbReference type="InterPro" id="IPR029058">
    <property type="entry name" value="AB_hydrolase_fold"/>
</dbReference>
<keyword evidence="2" id="KW-1185">Reference proteome</keyword>
<comment type="caution">
    <text evidence="1">The sequence shown here is derived from an EMBL/GenBank/DDBJ whole genome shotgun (WGS) entry which is preliminary data.</text>
</comment>
<sequence length="242" mass="25451">MSTHQPPELVLVHSPLTGPGTWQPVAEVLRQHGRKVSLPSLTTALTAGGPYYPALVSAAAGQARLGEQGAPVVLVGHSGAGPLLPALARSAARARTVAGTVYADAQLPHPGRSWLEEAPPELAEQIAGLAAGGQLPPWNTWFPADVIAHELPDPAVRDRFLAEIPRVPLAYLGERAPEAATDPDHARTAYLRLSGQYEAMAVRAEANGHRVLRRTSHHLGLVTDPEGTAVALEKLADGFPPA</sequence>
<dbReference type="SUPFAM" id="SSF53474">
    <property type="entry name" value="alpha/beta-Hydrolases"/>
    <property type="match status" value="1"/>
</dbReference>
<dbReference type="EMBL" id="JANCPR020000002">
    <property type="protein sequence ID" value="MDJ1130701.1"/>
    <property type="molecule type" value="Genomic_DNA"/>
</dbReference>
<reference evidence="1 2" key="1">
    <citation type="submission" date="2023-05" db="EMBL/GenBank/DDBJ databases">
        <title>Streptantibioticus silvisoli sp. nov., acidotolerant actinomycetes 1 from pine litter.</title>
        <authorList>
            <person name="Swiecimska M."/>
            <person name="Golinska P."/>
            <person name="Sangal V."/>
            <person name="Wachnowicz B."/>
            <person name="Goodfellow M."/>
        </authorList>
    </citation>
    <scope>NUCLEOTIDE SEQUENCE [LARGE SCALE GENOMIC DNA]</scope>
    <source>
        <strain evidence="1 2">DSM 42109</strain>
    </source>
</reference>
<evidence type="ECO:0000313" key="2">
    <source>
        <dbReference type="Proteomes" id="UP001214441"/>
    </source>
</evidence>
<dbReference type="Proteomes" id="UP001214441">
    <property type="component" value="Unassembled WGS sequence"/>
</dbReference>
<evidence type="ECO:0008006" key="3">
    <source>
        <dbReference type="Google" id="ProtNLM"/>
    </source>
</evidence>